<dbReference type="Proteomes" id="UP000469430">
    <property type="component" value="Unassembled WGS sequence"/>
</dbReference>
<reference evidence="2 3" key="1">
    <citation type="submission" date="2019-12" db="EMBL/GenBank/DDBJ databases">
        <title>Genomic-based taxomic classification of the family Erythrobacteraceae.</title>
        <authorList>
            <person name="Xu L."/>
        </authorList>
    </citation>
    <scope>NUCLEOTIDE SEQUENCE [LARGE SCALE GENOMIC DNA]</scope>
    <source>
        <strain evidence="2 3">S36</strain>
    </source>
</reference>
<keyword evidence="3" id="KW-1185">Reference proteome</keyword>
<dbReference type="EMBL" id="WTYJ01000002">
    <property type="protein sequence ID" value="MXO99178.1"/>
    <property type="molecule type" value="Genomic_DNA"/>
</dbReference>
<comment type="caution">
    <text evidence="2">The sequence shown here is derived from an EMBL/GenBank/DDBJ whole genome shotgun (WGS) entry which is preliminary data.</text>
</comment>
<evidence type="ECO:0000313" key="3">
    <source>
        <dbReference type="Proteomes" id="UP000469430"/>
    </source>
</evidence>
<evidence type="ECO:0000259" key="1">
    <source>
        <dbReference type="Pfam" id="PF13569"/>
    </source>
</evidence>
<gene>
    <name evidence="2" type="ORF">GRI97_09270</name>
</gene>
<dbReference type="InterPro" id="IPR011989">
    <property type="entry name" value="ARM-like"/>
</dbReference>
<proteinExistence type="predicted"/>
<feature type="domain" description="DUF4132" evidence="1">
    <location>
        <begin position="964"/>
        <end position="1145"/>
    </location>
</feature>
<name>A0A6I4TX05_9SPHN</name>
<dbReference type="Gene3D" id="1.25.10.10">
    <property type="entry name" value="Leucine-rich Repeat Variant"/>
    <property type="match status" value="1"/>
</dbReference>
<dbReference type="SUPFAM" id="SSF48371">
    <property type="entry name" value="ARM repeat"/>
    <property type="match status" value="1"/>
</dbReference>
<dbReference type="InterPro" id="IPR016024">
    <property type="entry name" value="ARM-type_fold"/>
</dbReference>
<organism evidence="2 3">
    <name type="scientific">Croceibacterium xixiisoli</name>
    <dbReference type="NCBI Taxonomy" id="1476466"/>
    <lineage>
        <taxon>Bacteria</taxon>
        <taxon>Pseudomonadati</taxon>
        <taxon>Pseudomonadota</taxon>
        <taxon>Alphaproteobacteria</taxon>
        <taxon>Sphingomonadales</taxon>
        <taxon>Erythrobacteraceae</taxon>
        <taxon>Croceibacterium</taxon>
    </lineage>
</organism>
<dbReference type="AlphaFoldDB" id="A0A6I4TX05"/>
<accession>A0A6I4TX05</accession>
<evidence type="ECO:0000313" key="2">
    <source>
        <dbReference type="EMBL" id="MXO99178.1"/>
    </source>
</evidence>
<dbReference type="RefSeq" id="WP_377019586.1">
    <property type="nucleotide sequence ID" value="NZ_JBHSCP010000001.1"/>
</dbReference>
<dbReference type="InterPro" id="IPR025406">
    <property type="entry name" value="DUF4132"/>
</dbReference>
<protein>
    <submittedName>
        <fullName evidence="2">DUF4132 domain-containing protein</fullName>
    </submittedName>
</protein>
<sequence length="1237" mass="136221">MESVVRKLFGRKAGTGNGATADGGQLHPAMAAELLRIEYYQAGLGRAAVNFVASGERPDTVDAIAALGQANLVYTSPYQQVEPKIHELIGQTSVALVKGEIPPGPQVLRLLQVRIATRHVRAPWHTPMSDAELVISGFGAMLFEGLSLMQQDYRVRWDAVIPIRTLFAHFQQIGGTMADLFAFILRRSESEFVAHSAGSWSASQDLADYLTIYPAAMAQAMERGEAKQRATAITLAEHHQVMAAPEIEAMLVAMLTRPFDKHDRELATSALARLAPDQLLALLQRDLAKADIDTRYGLVQAAGRSGAPEMLALLAERVTVEKAAKVKAAIAGILEAGAADERSDAAGYAAIDGSFVTLPPRKDLGAEDILPPTETDRIEFAQLVERIEQRRRDSHAAYLEKYNASWSARPTPPVPYPRDLVEQSFAALTQGAPLPGGDGYQLAHAIRFHNEGQAWLRQVLDRQPLRAALQLLKASAFDDVGGLVGIHHVYRQDHLFGVNLLRGWLEQGQLDLRDLVPGDDLRSMLNRQSYGRYDPAILSALQALPQEAVWPWLVENMDVLDEAIGLKPTDKPIPLDRALDALAMLPVVPQRYFAKLLDIAVAERRPLRRQAVALLRGARDLVTRIEALLDDKRQQVRISAAIWLADIRFTTSETALRKRLKKEKNDPVRAALIESLQRLGFDLSDVIGPATLIAEAEAALAKGAPELPAWLTAHGLPPLHFRDGSTVPPMLLQHWLALAIRLKDPAASGQFGIYLDQLLPQDARTLSNRVLDAWIAFDTQASSLEDATAYAQANYQQYHAWAYNPNKTAELRDQVIAHLIREKTGELINSGSDTKGVLALACRADPVFAANRVRWFLKHHGRRSNQAMALLEALAGIGHPTALQVVIAASARLKQKSTQARAAEIAERYAEDRGWSFDELADRTVPTAGFDDDGVIELPCGEDGRVYTARLDAMLAIHLFNPDGKPVKTLPAGTDEASRAAKKALSAAKKELTQIIELQGSRLFEAMCVERAWAVADWQLAFRDHPVMRRLVERLVWQGLDADGNALALFRPTQEGDYTDAADNPVDVARFAQVRLAHGALTDAAECAAWTAHLKDYEITPLLAQFDTLRLPLSAQQGEEETITDRLGWKADSLTFRGVAEKRGYERIMRDGGGCNEYQKSFPSHGITATIFHTGSYAVEENNPVALKELRFARQGHRGAYRLKDVPPVMLAECRADYHAVAARGAFDPEWEKVSPW</sequence>
<dbReference type="Pfam" id="PF13569">
    <property type="entry name" value="DUF4132"/>
    <property type="match status" value="1"/>
</dbReference>